<keyword evidence="1" id="KW-0813">Transport</keyword>
<dbReference type="GO" id="GO:0005524">
    <property type="term" value="F:ATP binding"/>
    <property type="evidence" value="ECO:0007669"/>
    <property type="project" value="UniProtKB-KW"/>
</dbReference>
<accession>A0A6J7R2C4</accession>
<dbReference type="InterPro" id="IPR003593">
    <property type="entry name" value="AAA+_ATPase"/>
</dbReference>
<dbReference type="PANTHER" id="PTHR43790">
    <property type="entry name" value="CARBOHYDRATE TRANSPORT ATP-BINDING PROTEIN MG119-RELATED"/>
    <property type="match status" value="1"/>
</dbReference>
<dbReference type="Pfam" id="PF00005">
    <property type="entry name" value="ABC_tran"/>
    <property type="match status" value="2"/>
</dbReference>
<dbReference type="InterPro" id="IPR017871">
    <property type="entry name" value="ABC_transporter-like_CS"/>
</dbReference>
<dbReference type="InterPro" id="IPR003439">
    <property type="entry name" value="ABC_transporter-like_ATP-bd"/>
</dbReference>
<evidence type="ECO:0000259" key="5">
    <source>
        <dbReference type="PROSITE" id="PS50893"/>
    </source>
</evidence>
<dbReference type="EMBL" id="CAFBIZ010000236">
    <property type="protein sequence ID" value="CAB4852165.1"/>
    <property type="molecule type" value="Genomic_DNA"/>
</dbReference>
<sequence>MVLAVNGLGKQFDGKWVLEDVSITFEPGRIHGLVGHNGSGKSTLIKILAGYHDASAGEVTLDGRPINNAGPAAIRDLGIRFVHQDLGLISEFTAMENLGIGGVFSQQSGRSIDWKKQALRLQSVIDGFGSEVPLDVAVGKLSAVQRSLIAIARAVEVGDGGGSPARFLVLDEPTTALEGPEVEVLFGVIRALAESGIGVIYVSHNLRDVIELATSISVLRNGELVNTFFDRKASYESLLTAMLGEHLVSDETPNLDAFAVSRLQAQGGASSARLTVRGLRSSLLRGVDLDLYPGECVCVMGLSGSGREELIYALAGSTPSLSTSMTLNGAAIDALSPLTWHEQKIALVPGNRMPGSSVKEFTMRENLSLVSLDQLRLGFRQLDRKAETSMVERWASRLEILPADPEYGTRNLSGGNRQKVILAKWLQADPTTLFIDEPTAGVDVGAAHKLLTELRQIVGEGRTLLVTTSEVGDVLAVADRVLILHEGRVSQELVRGRDEFTESSLLLAMNQNIGEATTMTSSTGGTK</sequence>
<dbReference type="SUPFAM" id="SSF52540">
    <property type="entry name" value="P-loop containing nucleoside triphosphate hydrolases"/>
    <property type="match status" value="2"/>
</dbReference>
<evidence type="ECO:0000313" key="7">
    <source>
        <dbReference type="EMBL" id="CAB4948645.1"/>
    </source>
</evidence>
<dbReference type="PROSITE" id="PS50893">
    <property type="entry name" value="ABC_TRANSPORTER_2"/>
    <property type="match status" value="1"/>
</dbReference>
<keyword evidence="2" id="KW-0677">Repeat</keyword>
<dbReference type="Gene3D" id="3.40.50.300">
    <property type="entry name" value="P-loop containing nucleotide triphosphate hydrolases"/>
    <property type="match status" value="2"/>
</dbReference>
<gene>
    <name evidence="6" type="ORF">UFOPK3268_01537</name>
    <name evidence="7" type="ORF">UFOPK3752_01516</name>
    <name evidence="8" type="ORF">UFOPK4150_00383</name>
</gene>
<keyword evidence="3" id="KW-0547">Nucleotide-binding</keyword>
<dbReference type="InterPro" id="IPR050107">
    <property type="entry name" value="ABC_carbohydrate_import_ATPase"/>
</dbReference>
<feature type="domain" description="ABC transporter" evidence="5">
    <location>
        <begin position="3"/>
        <end position="511"/>
    </location>
</feature>
<organism evidence="8">
    <name type="scientific">freshwater metagenome</name>
    <dbReference type="NCBI Taxonomy" id="449393"/>
    <lineage>
        <taxon>unclassified sequences</taxon>
        <taxon>metagenomes</taxon>
        <taxon>ecological metagenomes</taxon>
    </lineage>
</organism>
<dbReference type="InterPro" id="IPR027417">
    <property type="entry name" value="P-loop_NTPase"/>
</dbReference>
<protein>
    <submittedName>
        <fullName evidence="8">Unannotated protein</fullName>
    </submittedName>
</protein>
<evidence type="ECO:0000313" key="6">
    <source>
        <dbReference type="EMBL" id="CAB4852165.1"/>
    </source>
</evidence>
<dbReference type="CDD" id="cd03216">
    <property type="entry name" value="ABC_Carb_Monos_I"/>
    <property type="match status" value="1"/>
</dbReference>
<dbReference type="EMBL" id="CAFBND010000066">
    <property type="protein sequence ID" value="CAB4948645.1"/>
    <property type="molecule type" value="Genomic_DNA"/>
</dbReference>
<evidence type="ECO:0000256" key="2">
    <source>
        <dbReference type="ARBA" id="ARBA00022737"/>
    </source>
</evidence>
<dbReference type="PROSITE" id="PS00211">
    <property type="entry name" value="ABC_TRANSPORTER_1"/>
    <property type="match status" value="1"/>
</dbReference>
<evidence type="ECO:0000256" key="1">
    <source>
        <dbReference type="ARBA" id="ARBA00022448"/>
    </source>
</evidence>
<evidence type="ECO:0000313" key="8">
    <source>
        <dbReference type="EMBL" id="CAB5023441.1"/>
    </source>
</evidence>
<evidence type="ECO:0000256" key="3">
    <source>
        <dbReference type="ARBA" id="ARBA00022741"/>
    </source>
</evidence>
<reference evidence="8" key="1">
    <citation type="submission" date="2020-05" db="EMBL/GenBank/DDBJ databases">
        <authorList>
            <person name="Chiriac C."/>
            <person name="Salcher M."/>
            <person name="Ghai R."/>
            <person name="Kavagutti S V."/>
        </authorList>
    </citation>
    <scope>NUCLEOTIDE SEQUENCE</scope>
</reference>
<keyword evidence="4" id="KW-0067">ATP-binding</keyword>
<dbReference type="GO" id="GO:0016887">
    <property type="term" value="F:ATP hydrolysis activity"/>
    <property type="evidence" value="ECO:0007669"/>
    <property type="project" value="InterPro"/>
</dbReference>
<dbReference type="EMBL" id="CAFBPU010000006">
    <property type="protein sequence ID" value="CAB5023441.1"/>
    <property type="molecule type" value="Genomic_DNA"/>
</dbReference>
<dbReference type="PANTHER" id="PTHR43790:SF9">
    <property type="entry name" value="GALACTOFURANOSE TRANSPORTER ATP-BINDING PROTEIN YTFR"/>
    <property type="match status" value="1"/>
</dbReference>
<proteinExistence type="predicted"/>
<name>A0A6J7R2C4_9ZZZZ</name>
<dbReference type="SMART" id="SM00382">
    <property type="entry name" value="AAA"/>
    <property type="match status" value="2"/>
</dbReference>
<evidence type="ECO:0000256" key="4">
    <source>
        <dbReference type="ARBA" id="ARBA00022840"/>
    </source>
</evidence>
<dbReference type="AlphaFoldDB" id="A0A6J7R2C4"/>